<dbReference type="Proteomes" id="UP000004431">
    <property type="component" value="Unassembled WGS sequence"/>
</dbReference>
<protein>
    <submittedName>
        <fullName evidence="14">RIP metalloprotease RseP</fullName>
    </submittedName>
</protein>
<dbReference type="GO" id="GO:0008237">
    <property type="term" value="F:metallopeptidase activity"/>
    <property type="evidence" value="ECO:0007669"/>
    <property type="project" value="UniProtKB-KW"/>
</dbReference>
<comment type="caution">
    <text evidence="14">The sequence shown here is derived from an EMBL/GenBank/DDBJ whole genome shotgun (WGS) entry which is preliminary data.</text>
</comment>
<dbReference type="Gene3D" id="2.30.42.10">
    <property type="match status" value="1"/>
</dbReference>
<keyword evidence="9 14" id="KW-0482">Metalloprotease</keyword>
<comment type="similarity">
    <text evidence="3">Belongs to the peptidase M50B family.</text>
</comment>
<evidence type="ECO:0000256" key="11">
    <source>
        <dbReference type="SAM" id="MobiDB-lite"/>
    </source>
</evidence>
<keyword evidence="6" id="KW-0378">Hydrolase</keyword>
<keyword evidence="5 12" id="KW-0812">Transmembrane</keyword>
<accession>A0ABN0B0X4</accession>
<evidence type="ECO:0000256" key="5">
    <source>
        <dbReference type="ARBA" id="ARBA00022692"/>
    </source>
</evidence>
<evidence type="ECO:0000313" key="14">
    <source>
        <dbReference type="EMBL" id="EFL44356.1"/>
    </source>
</evidence>
<keyword evidence="7" id="KW-0862">Zinc</keyword>
<dbReference type="Pfam" id="PF02163">
    <property type="entry name" value="Peptidase_M50"/>
    <property type="match status" value="1"/>
</dbReference>
<comment type="subcellular location">
    <subcellularLocation>
        <location evidence="2">Membrane</location>
        <topology evidence="2">Multi-pass membrane protein</topology>
    </subcellularLocation>
</comment>
<evidence type="ECO:0000256" key="3">
    <source>
        <dbReference type="ARBA" id="ARBA00007931"/>
    </source>
</evidence>
<feature type="transmembrane region" description="Helical" evidence="12">
    <location>
        <begin position="415"/>
        <end position="434"/>
    </location>
</feature>
<dbReference type="PANTHER" id="PTHR42837">
    <property type="entry name" value="REGULATOR OF SIGMA-E PROTEASE RSEP"/>
    <property type="match status" value="1"/>
</dbReference>
<dbReference type="InterPro" id="IPR004387">
    <property type="entry name" value="Pept_M50_Zn"/>
</dbReference>
<sequence length="487" mass="53320">MVFWGVLVLSLLVVLHEAGHFILARVCGMRVSEFFVGMPCKIKASLHLRHWGTEVGITPLLLGGYTRICGMSTYQSPYAEAVLAYVYSVGRCSVSECARSVQCSEDEAYDALMMLADWCSIRKVLPAQAEKLAACPNTQQSSAEDARQDMPQDMHHEAHHENQDNLKDASAAERSWYSTVYFETMQRDAHNRTMFDTGHTFTGPNTHLQGAPNPQADAHAFYVSEMRSTYNGKGFVPRMLALAAGPVFNIIGAFVIVVVALSIIGFNAPTNSNTLGAVDPNSYAAQLGMSAGDTIIAVSDVPTPTWNDVAGAITTHVRAQKPFSLEYTRDGVHKRVDVDPSQCKQHFGIYAQFALTHLSPLQSITVAQRYFSSTMEFIVNLFIPQHTLETISQSSSVVGISRFAAQAAERGLESFLMFCAMISMSLGCMNLLPIPPLDGGKALFEIIQAITRRPVSPKVQAVVLYIGLAFIGVIFLFALYNDIAPML</sequence>
<organism evidence="14 15">
    <name type="scientific">Fannyhessea vaginae PB189-T1-4</name>
    <dbReference type="NCBI Taxonomy" id="866774"/>
    <lineage>
        <taxon>Bacteria</taxon>
        <taxon>Bacillati</taxon>
        <taxon>Actinomycetota</taxon>
        <taxon>Coriobacteriia</taxon>
        <taxon>Coriobacteriales</taxon>
        <taxon>Atopobiaceae</taxon>
        <taxon>Fannyhessea</taxon>
    </lineage>
</organism>
<feature type="transmembrane region" description="Helical" evidence="12">
    <location>
        <begin position="462"/>
        <end position="480"/>
    </location>
</feature>
<evidence type="ECO:0000256" key="4">
    <source>
        <dbReference type="ARBA" id="ARBA00022670"/>
    </source>
</evidence>
<reference evidence="14 15" key="1">
    <citation type="submission" date="2010-08" db="EMBL/GenBank/DDBJ databases">
        <authorList>
            <person name="Durkin A.S."/>
            <person name="Madupu R."/>
            <person name="Torralba M."/>
            <person name="Gillis M."/>
            <person name="Methe B."/>
            <person name="Sutton G."/>
            <person name="Nelson K.E."/>
        </authorList>
    </citation>
    <scope>NUCLEOTIDE SEQUENCE [LARGE SCALE GENOMIC DNA]</scope>
    <source>
        <strain evidence="14 15">PB189-T1-4</strain>
    </source>
</reference>
<keyword evidence="15" id="KW-1185">Reference proteome</keyword>
<evidence type="ECO:0000256" key="7">
    <source>
        <dbReference type="ARBA" id="ARBA00022833"/>
    </source>
</evidence>
<dbReference type="PANTHER" id="PTHR42837:SF2">
    <property type="entry name" value="MEMBRANE METALLOPROTEASE ARASP2, CHLOROPLASTIC-RELATED"/>
    <property type="match status" value="1"/>
</dbReference>
<keyword evidence="4" id="KW-0645">Protease</keyword>
<evidence type="ECO:0000256" key="9">
    <source>
        <dbReference type="ARBA" id="ARBA00023049"/>
    </source>
</evidence>
<dbReference type="InterPro" id="IPR008915">
    <property type="entry name" value="Peptidase_M50"/>
</dbReference>
<feature type="compositionally biased region" description="Basic and acidic residues" evidence="11">
    <location>
        <begin position="144"/>
        <end position="168"/>
    </location>
</feature>
<evidence type="ECO:0000256" key="10">
    <source>
        <dbReference type="ARBA" id="ARBA00023136"/>
    </source>
</evidence>
<evidence type="ECO:0000313" key="15">
    <source>
        <dbReference type="Proteomes" id="UP000004431"/>
    </source>
</evidence>
<name>A0ABN0B0X4_9ACTN</name>
<feature type="transmembrane region" description="Helical" evidence="12">
    <location>
        <begin position="239"/>
        <end position="264"/>
    </location>
</feature>
<dbReference type="EMBL" id="AEDQ01000017">
    <property type="protein sequence ID" value="EFL44356.1"/>
    <property type="molecule type" value="Genomic_DNA"/>
</dbReference>
<evidence type="ECO:0000256" key="6">
    <source>
        <dbReference type="ARBA" id="ARBA00022801"/>
    </source>
</evidence>
<evidence type="ECO:0000256" key="8">
    <source>
        <dbReference type="ARBA" id="ARBA00022989"/>
    </source>
</evidence>
<evidence type="ECO:0000256" key="2">
    <source>
        <dbReference type="ARBA" id="ARBA00004141"/>
    </source>
</evidence>
<gene>
    <name evidence="14" type="ORF">HMPREF9248_1067</name>
</gene>
<dbReference type="SUPFAM" id="SSF50156">
    <property type="entry name" value="PDZ domain-like"/>
    <property type="match status" value="1"/>
</dbReference>
<evidence type="ECO:0000256" key="12">
    <source>
        <dbReference type="SAM" id="Phobius"/>
    </source>
</evidence>
<proteinExistence type="inferred from homology"/>
<evidence type="ECO:0000259" key="13">
    <source>
        <dbReference type="Pfam" id="PF02163"/>
    </source>
</evidence>
<dbReference type="CDD" id="cd06163">
    <property type="entry name" value="S2P-M50_PDZ_RseP-like"/>
    <property type="match status" value="1"/>
</dbReference>
<comment type="cofactor">
    <cofactor evidence="1">
        <name>Zn(2+)</name>
        <dbReference type="ChEBI" id="CHEBI:29105"/>
    </cofactor>
</comment>
<feature type="region of interest" description="Disordered" evidence="11">
    <location>
        <begin position="137"/>
        <end position="168"/>
    </location>
</feature>
<keyword evidence="8 12" id="KW-1133">Transmembrane helix</keyword>
<evidence type="ECO:0000256" key="1">
    <source>
        <dbReference type="ARBA" id="ARBA00001947"/>
    </source>
</evidence>
<keyword evidence="10 12" id="KW-0472">Membrane</keyword>
<dbReference type="InterPro" id="IPR036034">
    <property type="entry name" value="PDZ_sf"/>
</dbReference>
<feature type="domain" description="Peptidase M50" evidence="13">
    <location>
        <begin position="6"/>
        <end position="471"/>
    </location>
</feature>